<keyword evidence="3" id="KW-1185">Reference proteome</keyword>
<reference evidence="2" key="1">
    <citation type="journal article" date="2020" name="Cell">
        <title>Large-Scale Comparative Analyses of Tick Genomes Elucidate Their Genetic Diversity and Vector Capacities.</title>
        <authorList>
            <consortium name="Tick Genome and Microbiome Consortium (TIGMIC)"/>
            <person name="Jia N."/>
            <person name="Wang J."/>
            <person name="Shi W."/>
            <person name="Du L."/>
            <person name="Sun Y."/>
            <person name="Zhan W."/>
            <person name="Jiang J.F."/>
            <person name="Wang Q."/>
            <person name="Zhang B."/>
            <person name="Ji P."/>
            <person name="Bell-Sakyi L."/>
            <person name="Cui X.M."/>
            <person name="Yuan T.T."/>
            <person name="Jiang B.G."/>
            <person name="Yang W.F."/>
            <person name="Lam T.T."/>
            <person name="Chang Q.C."/>
            <person name="Ding S.J."/>
            <person name="Wang X.J."/>
            <person name="Zhu J.G."/>
            <person name="Ruan X.D."/>
            <person name="Zhao L."/>
            <person name="Wei J.T."/>
            <person name="Ye R.Z."/>
            <person name="Que T.C."/>
            <person name="Du C.H."/>
            <person name="Zhou Y.H."/>
            <person name="Cheng J.X."/>
            <person name="Dai P.F."/>
            <person name="Guo W.B."/>
            <person name="Han X.H."/>
            <person name="Huang E.J."/>
            <person name="Li L.F."/>
            <person name="Wei W."/>
            <person name="Gao Y.C."/>
            <person name="Liu J.Z."/>
            <person name="Shao H.Z."/>
            <person name="Wang X."/>
            <person name="Wang C.C."/>
            <person name="Yang T.C."/>
            <person name="Huo Q.B."/>
            <person name="Li W."/>
            <person name="Chen H.Y."/>
            <person name="Chen S.E."/>
            <person name="Zhou L.G."/>
            <person name="Ni X.B."/>
            <person name="Tian J.H."/>
            <person name="Sheng Y."/>
            <person name="Liu T."/>
            <person name="Pan Y.S."/>
            <person name="Xia L.Y."/>
            <person name="Li J."/>
            <person name="Zhao F."/>
            <person name="Cao W.C."/>
        </authorList>
    </citation>
    <scope>NUCLEOTIDE SEQUENCE</scope>
    <source>
        <strain evidence="2">Rsan-2018</strain>
    </source>
</reference>
<evidence type="ECO:0000256" key="1">
    <source>
        <dbReference type="SAM" id="MobiDB-lite"/>
    </source>
</evidence>
<evidence type="ECO:0000313" key="2">
    <source>
        <dbReference type="EMBL" id="KAH7940281.1"/>
    </source>
</evidence>
<reference evidence="2" key="2">
    <citation type="submission" date="2021-09" db="EMBL/GenBank/DDBJ databases">
        <authorList>
            <person name="Jia N."/>
            <person name="Wang J."/>
            <person name="Shi W."/>
            <person name="Du L."/>
            <person name="Sun Y."/>
            <person name="Zhan W."/>
            <person name="Jiang J."/>
            <person name="Wang Q."/>
            <person name="Zhang B."/>
            <person name="Ji P."/>
            <person name="Sakyi L.B."/>
            <person name="Cui X."/>
            <person name="Yuan T."/>
            <person name="Jiang B."/>
            <person name="Yang W."/>
            <person name="Lam T.T.-Y."/>
            <person name="Chang Q."/>
            <person name="Ding S."/>
            <person name="Wang X."/>
            <person name="Zhu J."/>
            <person name="Ruan X."/>
            <person name="Zhao L."/>
            <person name="Wei J."/>
            <person name="Que T."/>
            <person name="Du C."/>
            <person name="Cheng J."/>
            <person name="Dai P."/>
            <person name="Han X."/>
            <person name="Huang E."/>
            <person name="Gao Y."/>
            <person name="Liu J."/>
            <person name="Shao H."/>
            <person name="Ye R."/>
            <person name="Li L."/>
            <person name="Wei W."/>
            <person name="Wang X."/>
            <person name="Wang C."/>
            <person name="Huo Q."/>
            <person name="Li W."/>
            <person name="Guo W."/>
            <person name="Chen H."/>
            <person name="Chen S."/>
            <person name="Zhou L."/>
            <person name="Zhou L."/>
            <person name="Ni X."/>
            <person name="Tian J."/>
            <person name="Zhou Y."/>
            <person name="Sheng Y."/>
            <person name="Liu T."/>
            <person name="Pan Y."/>
            <person name="Xia L."/>
            <person name="Li J."/>
            <person name="Zhao F."/>
            <person name="Cao W."/>
        </authorList>
    </citation>
    <scope>NUCLEOTIDE SEQUENCE</scope>
    <source>
        <strain evidence="2">Rsan-2018</strain>
        <tissue evidence="2">Larvae</tissue>
    </source>
</reference>
<comment type="caution">
    <text evidence="2">The sequence shown here is derived from an EMBL/GenBank/DDBJ whole genome shotgun (WGS) entry which is preliminary data.</text>
</comment>
<evidence type="ECO:0000313" key="3">
    <source>
        <dbReference type="Proteomes" id="UP000821837"/>
    </source>
</evidence>
<dbReference type="AlphaFoldDB" id="A0A9D4SR06"/>
<organism evidence="2 3">
    <name type="scientific">Rhipicephalus sanguineus</name>
    <name type="common">Brown dog tick</name>
    <name type="synonym">Ixodes sanguineus</name>
    <dbReference type="NCBI Taxonomy" id="34632"/>
    <lineage>
        <taxon>Eukaryota</taxon>
        <taxon>Metazoa</taxon>
        <taxon>Ecdysozoa</taxon>
        <taxon>Arthropoda</taxon>
        <taxon>Chelicerata</taxon>
        <taxon>Arachnida</taxon>
        <taxon>Acari</taxon>
        <taxon>Parasitiformes</taxon>
        <taxon>Ixodida</taxon>
        <taxon>Ixodoidea</taxon>
        <taxon>Ixodidae</taxon>
        <taxon>Rhipicephalinae</taxon>
        <taxon>Rhipicephalus</taxon>
        <taxon>Rhipicephalus</taxon>
    </lineage>
</organism>
<proteinExistence type="predicted"/>
<dbReference type="Proteomes" id="UP000821837">
    <property type="component" value="Chromosome 8"/>
</dbReference>
<name>A0A9D4SR06_RHISA</name>
<feature type="region of interest" description="Disordered" evidence="1">
    <location>
        <begin position="109"/>
        <end position="139"/>
    </location>
</feature>
<gene>
    <name evidence="2" type="ORF">HPB52_022765</name>
</gene>
<sequence>MATSSWNHRRLHSSSSHVLSVRARQILRRVDQAAVPESGVSCTRSLARILGQRVDATAGRYQALLETLRNIAYAQLTIRPAQARCAEEAARRADTIGCASCCTHGVLHSQQNDQGAGEPVAKRLREDDETGNSARSSGEDMDQASFMVVNYKNRGAGIPVVRRPMSPEASFRKVNPNILASAVVASAQEKVIRHRLNKDGSLMVTVSTLPAANRLLTISELAAIKALLRAAPSSKSLPEVEAVLALEHLVTATYAPQRYDSSTQQ</sequence>
<accession>A0A9D4SR06</accession>
<protein>
    <submittedName>
        <fullName evidence="2">Uncharacterized protein</fullName>
    </submittedName>
</protein>
<dbReference type="EMBL" id="JABSTV010001254">
    <property type="protein sequence ID" value="KAH7940281.1"/>
    <property type="molecule type" value="Genomic_DNA"/>
</dbReference>